<protein>
    <submittedName>
        <fullName evidence="3">2TM domain-containing protein</fullName>
    </submittedName>
</protein>
<keyword evidence="4" id="KW-1185">Reference proteome</keyword>
<evidence type="ECO:0000259" key="2">
    <source>
        <dbReference type="Pfam" id="PF13239"/>
    </source>
</evidence>
<feature type="transmembrane region" description="Helical" evidence="1">
    <location>
        <begin position="20"/>
        <end position="41"/>
    </location>
</feature>
<evidence type="ECO:0000313" key="3">
    <source>
        <dbReference type="EMBL" id="SEW43041.1"/>
    </source>
</evidence>
<dbReference type="Proteomes" id="UP000199469">
    <property type="component" value="Unassembled WGS sequence"/>
</dbReference>
<dbReference type="InterPro" id="IPR025698">
    <property type="entry name" value="2TM_dom"/>
</dbReference>
<organism evidence="3 4">
    <name type="scientific">Chryseobacterium wanjuense</name>
    <dbReference type="NCBI Taxonomy" id="356305"/>
    <lineage>
        <taxon>Bacteria</taxon>
        <taxon>Pseudomonadati</taxon>
        <taxon>Bacteroidota</taxon>
        <taxon>Flavobacteriia</taxon>
        <taxon>Flavobacteriales</taxon>
        <taxon>Weeksellaceae</taxon>
        <taxon>Chryseobacterium group</taxon>
        <taxon>Chryseobacterium</taxon>
    </lineage>
</organism>
<feature type="domain" description="2TM" evidence="2">
    <location>
        <begin position="14"/>
        <end position="73"/>
    </location>
</feature>
<dbReference type="Pfam" id="PF13239">
    <property type="entry name" value="2TM"/>
    <property type="match status" value="1"/>
</dbReference>
<proteinExistence type="predicted"/>
<dbReference type="STRING" id="356305.SAMN05421841_3022"/>
<sequence>MTHQRKLSSTSAHMNAKKGFRIHFLVFLLTTPLIWLVWYLTDRTYIWPLWSTLAWVVGILFHFLGVYFFKNFKNK</sequence>
<feature type="transmembrane region" description="Helical" evidence="1">
    <location>
        <begin position="47"/>
        <end position="69"/>
    </location>
</feature>
<reference evidence="4" key="1">
    <citation type="submission" date="2016-10" db="EMBL/GenBank/DDBJ databases">
        <authorList>
            <person name="Varghese N."/>
            <person name="Submissions S."/>
        </authorList>
    </citation>
    <scope>NUCLEOTIDE SEQUENCE [LARGE SCALE GENOMIC DNA]</scope>
    <source>
        <strain evidence="4">DSM 17724</strain>
    </source>
</reference>
<gene>
    <name evidence="3" type="ORF">SAMN05421841_3022</name>
</gene>
<accession>A0A1I0RP89</accession>
<name>A0A1I0RP89_9FLAO</name>
<evidence type="ECO:0000313" key="4">
    <source>
        <dbReference type="Proteomes" id="UP000199469"/>
    </source>
</evidence>
<keyword evidence="1" id="KW-1133">Transmembrane helix</keyword>
<dbReference type="EMBL" id="FOIU01000002">
    <property type="protein sequence ID" value="SEW43041.1"/>
    <property type="molecule type" value="Genomic_DNA"/>
</dbReference>
<dbReference type="AlphaFoldDB" id="A0A1I0RP89"/>
<keyword evidence="1" id="KW-0472">Membrane</keyword>
<keyword evidence="1" id="KW-0812">Transmembrane</keyword>
<evidence type="ECO:0000256" key="1">
    <source>
        <dbReference type="SAM" id="Phobius"/>
    </source>
</evidence>